<evidence type="ECO:0000313" key="10">
    <source>
        <dbReference type="EMBL" id="SEG74791.1"/>
    </source>
</evidence>
<name>A0A1H6CPA4_9ACTN</name>
<comment type="subcellular location">
    <subcellularLocation>
        <location evidence="1">Cell membrane</location>
        <topology evidence="1">Multi-pass membrane protein</topology>
    </subcellularLocation>
</comment>
<feature type="transmembrane region" description="Helical" evidence="8">
    <location>
        <begin position="56"/>
        <end position="76"/>
    </location>
</feature>
<dbReference type="GO" id="GO:0022857">
    <property type="term" value="F:transmembrane transporter activity"/>
    <property type="evidence" value="ECO:0007669"/>
    <property type="project" value="InterPro"/>
</dbReference>
<evidence type="ECO:0000256" key="1">
    <source>
        <dbReference type="ARBA" id="ARBA00004651"/>
    </source>
</evidence>
<feature type="transmembrane region" description="Helical" evidence="8">
    <location>
        <begin position="174"/>
        <end position="196"/>
    </location>
</feature>
<dbReference type="Proteomes" id="UP000236754">
    <property type="component" value="Unassembled WGS sequence"/>
</dbReference>
<keyword evidence="2" id="KW-0813">Transport</keyword>
<dbReference type="GO" id="GO:0046677">
    <property type="term" value="P:response to antibiotic"/>
    <property type="evidence" value="ECO:0007669"/>
    <property type="project" value="UniProtKB-KW"/>
</dbReference>
<reference evidence="10 11" key="1">
    <citation type="submission" date="2016-10" db="EMBL/GenBank/DDBJ databases">
        <authorList>
            <person name="de Groot N.N."/>
        </authorList>
    </citation>
    <scope>NUCLEOTIDE SEQUENCE [LARGE SCALE GENOMIC DNA]</scope>
    <source>
        <strain evidence="10 11">CGMCC 4.2023</strain>
    </source>
</reference>
<dbReference type="InterPro" id="IPR036259">
    <property type="entry name" value="MFS_trans_sf"/>
</dbReference>
<dbReference type="InterPro" id="IPR011701">
    <property type="entry name" value="MFS"/>
</dbReference>
<dbReference type="SUPFAM" id="SSF103473">
    <property type="entry name" value="MFS general substrate transporter"/>
    <property type="match status" value="1"/>
</dbReference>
<keyword evidence="4 8" id="KW-0812">Transmembrane</keyword>
<feature type="transmembrane region" description="Helical" evidence="8">
    <location>
        <begin position="308"/>
        <end position="333"/>
    </location>
</feature>
<dbReference type="AlphaFoldDB" id="A0A1H6CPA4"/>
<dbReference type="NCBIfam" id="TIGR00711">
    <property type="entry name" value="efflux_EmrB"/>
    <property type="match status" value="1"/>
</dbReference>
<proteinExistence type="predicted"/>
<evidence type="ECO:0000256" key="4">
    <source>
        <dbReference type="ARBA" id="ARBA00022692"/>
    </source>
</evidence>
<feature type="transmembrane region" description="Helical" evidence="8">
    <location>
        <begin position="447"/>
        <end position="466"/>
    </location>
</feature>
<feature type="transmembrane region" description="Helical" evidence="8">
    <location>
        <begin position="21"/>
        <end position="44"/>
    </location>
</feature>
<evidence type="ECO:0000256" key="5">
    <source>
        <dbReference type="ARBA" id="ARBA00022989"/>
    </source>
</evidence>
<dbReference type="CDD" id="cd17321">
    <property type="entry name" value="MFS_MMR_MDR_like"/>
    <property type="match status" value="1"/>
</dbReference>
<dbReference type="PANTHER" id="PTHR42718">
    <property type="entry name" value="MAJOR FACILITATOR SUPERFAMILY MULTIDRUG TRANSPORTER MFSC"/>
    <property type="match status" value="1"/>
</dbReference>
<dbReference type="Gene3D" id="1.20.1250.20">
    <property type="entry name" value="MFS general substrate transporter like domains"/>
    <property type="match status" value="1"/>
</dbReference>
<feature type="transmembrane region" description="Helical" evidence="8">
    <location>
        <begin position="236"/>
        <end position="254"/>
    </location>
</feature>
<evidence type="ECO:0000256" key="2">
    <source>
        <dbReference type="ARBA" id="ARBA00022448"/>
    </source>
</evidence>
<feature type="transmembrane region" description="Helical" evidence="8">
    <location>
        <begin position="208"/>
        <end position="230"/>
    </location>
</feature>
<feature type="transmembrane region" description="Helical" evidence="8">
    <location>
        <begin position="340"/>
        <end position="359"/>
    </location>
</feature>
<protein>
    <submittedName>
        <fullName evidence="10">Drug resistance transporter, EmrB/QacA subfamily</fullName>
    </submittedName>
</protein>
<dbReference type="GO" id="GO:0005886">
    <property type="term" value="C:plasma membrane"/>
    <property type="evidence" value="ECO:0007669"/>
    <property type="project" value="UniProtKB-SubCell"/>
</dbReference>
<keyword evidence="3" id="KW-1003">Cell membrane</keyword>
<accession>A0A1H6CPA4</accession>
<organism evidence="10 11">
    <name type="scientific">Actinacidiphila yanglinensis</name>
    <dbReference type="NCBI Taxonomy" id="310779"/>
    <lineage>
        <taxon>Bacteria</taxon>
        <taxon>Bacillati</taxon>
        <taxon>Actinomycetota</taxon>
        <taxon>Actinomycetes</taxon>
        <taxon>Kitasatosporales</taxon>
        <taxon>Streptomycetaceae</taxon>
        <taxon>Actinacidiphila</taxon>
    </lineage>
</organism>
<feature type="transmembrane region" description="Helical" evidence="8">
    <location>
        <begin position="113"/>
        <end position="134"/>
    </location>
</feature>
<sequence>MTTAGLPASGGVPLSSGTGRWVLACSVLGSGMALLDGTIVNIALPRLGEDLNASLASLQWTVNGYLLTLAGLILLGGGLGDRYGRRRVFVVGVVWFALASALCGLAQDSGMLIASRALQGVGGALLTPGSLALVQSTFRPEDRAKAVGAWSGLGGVAGAVGPFLGGWLVDGPGWRWIFFINVPVGAVVVLIAVRHVPESRDRNATGSFDITGAALAALSLAGITYALIAASSHPSLLTVGLPVLAGVLCGAGFLRTERVRAHPILPLGIFSSRLFSTMNLVTLCLYAAIGGVFFLLPVQLQVAAGYTALRAGLATLPVTVLMLLLSAPAGALAQRIGPRWPLTLGPLLAGVGMLLLTRVSPGTSSYFADVLPAVVVQGLGMCLFVAPLTATVLASVGVDHAGVASGVNNAAARVAQLLVVAALPLAIGLSNKAYTSAHAVNTAFDKAMIICAGLCAGGAVLAAFLVPSGAILAEGAEEAVEPQCTANCAFSAPPLEPGSSPGSTRVP</sequence>
<evidence type="ECO:0000256" key="7">
    <source>
        <dbReference type="ARBA" id="ARBA00023251"/>
    </source>
</evidence>
<dbReference type="PROSITE" id="PS50850">
    <property type="entry name" value="MFS"/>
    <property type="match status" value="1"/>
</dbReference>
<keyword evidence="5 8" id="KW-1133">Transmembrane helix</keyword>
<evidence type="ECO:0000313" key="11">
    <source>
        <dbReference type="Proteomes" id="UP000236754"/>
    </source>
</evidence>
<evidence type="ECO:0000256" key="8">
    <source>
        <dbReference type="SAM" id="Phobius"/>
    </source>
</evidence>
<dbReference type="EMBL" id="FNVU01000009">
    <property type="protein sequence ID" value="SEG74791.1"/>
    <property type="molecule type" value="Genomic_DNA"/>
</dbReference>
<feature type="transmembrane region" description="Helical" evidence="8">
    <location>
        <begin position="274"/>
        <end position="296"/>
    </location>
</feature>
<keyword evidence="7" id="KW-0046">Antibiotic resistance</keyword>
<gene>
    <name evidence="10" type="ORF">SAMN05216223_109281</name>
</gene>
<dbReference type="Gene3D" id="1.20.1720.10">
    <property type="entry name" value="Multidrug resistance protein D"/>
    <property type="match status" value="1"/>
</dbReference>
<feature type="transmembrane region" description="Helical" evidence="8">
    <location>
        <begin position="371"/>
        <end position="398"/>
    </location>
</feature>
<dbReference type="InterPro" id="IPR020846">
    <property type="entry name" value="MFS_dom"/>
</dbReference>
<dbReference type="RefSeq" id="WP_103887805.1">
    <property type="nucleotide sequence ID" value="NZ_FNVU01000009.1"/>
</dbReference>
<feature type="transmembrane region" description="Helical" evidence="8">
    <location>
        <begin position="146"/>
        <end position="168"/>
    </location>
</feature>
<dbReference type="InterPro" id="IPR004638">
    <property type="entry name" value="EmrB-like"/>
</dbReference>
<keyword evidence="6 8" id="KW-0472">Membrane</keyword>
<dbReference type="PANTHER" id="PTHR42718:SF42">
    <property type="entry name" value="EXPORT PROTEIN"/>
    <property type="match status" value="1"/>
</dbReference>
<keyword evidence="11" id="KW-1185">Reference proteome</keyword>
<feature type="domain" description="Major facilitator superfamily (MFS) profile" evidence="9">
    <location>
        <begin position="22"/>
        <end position="470"/>
    </location>
</feature>
<evidence type="ECO:0000259" key="9">
    <source>
        <dbReference type="PROSITE" id="PS50850"/>
    </source>
</evidence>
<evidence type="ECO:0000256" key="6">
    <source>
        <dbReference type="ARBA" id="ARBA00023136"/>
    </source>
</evidence>
<feature type="transmembrane region" description="Helical" evidence="8">
    <location>
        <begin position="88"/>
        <end position="107"/>
    </location>
</feature>
<dbReference type="Pfam" id="PF07690">
    <property type="entry name" value="MFS_1"/>
    <property type="match status" value="1"/>
</dbReference>
<evidence type="ECO:0000256" key="3">
    <source>
        <dbReference type="ARBA" id="ARBA00022475"/>
    </source>
</evidence>
<dbReference type="OrthoDB" id="7375466at2"/>